<evidence type="ECO:0000256" key="5">
    <source>
        <dbReference type="ARBA" id="ARBA00022801"/>
    </source>
</evidence>
<evidence type="ECO:0000256" key="2">
    <source>
        <dbReference type="ARBA" id="ARBA00018391"/>
    </source>
</evidence>
<comment type="caution">
    <text evidence="10">The sequence shown here is derived from an EMBL/GenBank/DDBJ whole genome shotgun (WGS) entry which is preliminary data.</text>
</comment>
<keyword evidence="3" id="KW-0479">Metal-binding</keyword>
<evidence type="ECO:0000256" key="3">
    <source>
        <dbReference type="ARBA" id="ARBA00022723"/>
    </source>
</evidence>
<evidence type="ECO:0000256" key="7">
    <source>
        <dbReference type="ARBA" id="ARBA00031285"/>
    </source>
</evidence>
<dbReference type="InterPro" id="IPR008947">
    <property type="entry name" value="PLipase_C/P1_nuclease_dom_sf"/>
</dbReference>
<evidence type="ECO:0000313" key="10">
    <source>
        <dbReference type="EMBL" id="TCP68340.1"/>
    </source>
</evidence>
<sequence>MKGKGRIIFVTILLVASTIFPLQALAHVDPSHSINPNWSTGHPHEEGANSHLWIVSRSIDIMSRSNEVQSQEVSLLKKWKADLAQGLYDADHIVTYNNFGTFSSHFYDPDTGKSYLDLPGVKTAKETGAKYFHLAGEAYRSNDVKQAFYYLGLSLHFLTDLTQPMHASNFTSATMPWGFHSKFEDFVDSFKDKYKVTDHIGYWNFSNTVEGWLHKAAVQSKKDAPGILNSQVFDWYTRATFSDTYAAKWREEVTPTAGKRLIEAQRTTAGFLHFWFETYVN</sequence>
<organism evidence="10 11">
    <name type="scientific">Baia soyae</name>
    <dbReference type="NCBI Taxonomy" id="1544746"/>
    <lineage>
        <taxon>Bacteria</taxon>
        <taxon>Bacillati</taxon>
        <taxon>Bacillota</taxon>
        <taxon>Bacilli</taxon>
        <taxon>Bacillales</taxon>
        <taxon>Thermoactinomycetaceae</taxon>
        <taxon>Baia</taxon>
    </lineage>
</organism>
<evidence type="ECO:0000259" key="9">
    <source>
        <dbReference type="PROSITE" id="PS51346"/>
    </source>
</evidence>
<dbReference type="EMBL" id="SLXV01000017">
    <property type="protein sequence ID" value="TCP68340.1"/>
    <property type="molecule type" value="Genomic_DNA"/>
</dbReference>
<dbReference type="Proteomes" id="UP000294746">
    <property type="component" value="Unassembled WGS sequence"/>
</dbReference>
<proteinExistence type="predicted"/>
<keyword evidence="5" id="KW-0378">Hydrolase</keyword>
<dbReference type="InterPro" id="IPR001531">
    <property type="entry name" value="Zn_PLipaseC"/>
</dbReference>
<evidence type="ECO:0000256" key="6">
    <source>
        <dbReference type="ARBA" id="ARBA00022833"/>
    </source>
</evidence>
<keyword evidence="11" id="KW-1185">Reference proteome</keyword>
<dbReference type="CDD" id="cd11009">
    <property type="entry name" value="Zn_dep_PLPC"/>
    <property type="match status" value="1"/>
</dbReference>
<dbReference type="PRINTS" id="PR00479">
    <property type="entry name" value="PRPHPHLPASEC"/>
</dbReference>
<dbReference type="PROSITE" id="PS51346">
    <property type="entry name" value="PROKAR_ZN_DEPEND_PLPC_2"/>
    <property type="match status" value="1"/>
</dbReference>
<dbReference type="Pfam" id="PF00882">
    <property type="entry name" value="Zn_dep_PLPC"/>
    <property type="match status" value="1"/>
</dbReference>
<accession>A0A4R2RVB1</accession>
<keyword evidence="6" id="KW-0862">Zinc</keyword>
<evidence type="ECO:0000313" key="11">
    <source>
        <dbReference type="Proteomes" id="UP000294746"/>
    </source>
</evidence>
<dbReference type="SUPFAM" id="SSF48537">
    <property type="entry name" value="Phospholipase C/P1 nuclease"/>
    <property type="match status" value="1"/>
</dbReference>
<evidence type="ECO:0000256" key="8">
    <source>
        <dbReference type="SAM" id="SignalP"/>
    </source>
</evidence>
<dbReference type="EC" id="3.1.4.3" evidence="1"/>
<feature type="signal peptide" evidence="8">
    <location>
        <begin position="1"/>
        <end position="26"/>
    </location>
</feature>
<dbReference type="GO" id="GO:0034480">
    <property type="term" value="F:phosphatidylcholine phospholipase C activity"/>
    <property type="evidence" value="ECO:0007669"/>
    <property type="project" value="UniProtKB-EC"/>
</dbReference>
<dbReference type="SMART" id="SM00770">
    <property type="entry name" value="Zn_dep_PLPC"/>
    <property type="match status" value="1"/>
</dbReference>
<protein>
    <recommendedName>
        <fullName evidence="2">Phospholipase C</fullName>
        <ecNumber evidence="1">3.1.4.3</ecNumber>
    </recommendedName>
    <alternativeName>
        <fullName evidence="7">Phosphatidylcholine cholinephosphohydrolase</fullName>
    </alternativeName>
</protein>
<feature type="chain" id="PRO_5020391341" description="Phospholipase C" evidence="8">
    <location>
        <begin position="27"/>
        <end position="281"/>
    </location>
</feature>
<reference evidence="10 11" key="1">
    <citation type="submission" date="2019-03" db="EMBL/GenBank/DDBJ databases">
        <title>Genomic Encyclopedia of Type Strains, Phase IV (KMG-IV): sequencing the most valuable type-strain genomes for metagenomic binning, comparative biology and taxonomic classification.</title>
        <authorList>
            <person name="Goeker M."/>
        </authorList>
    </citation>
    <scope>NUCLEOTIDE SEQUENCE [LARGE SCALE GENOMIC DNA]</scope>
    <source>
        <strain evidence="10 11">DSM 46831</strain>
    </source>
</reference>
<gene>
    <name evidence="10" type="ORF">EDD57_11727</name>
</gene>
<evidence type="ECO:0000256" key="1">
    <source>
        <dbReference type="ARBA" id="ARBA00012018"/>
    </source>
</evidence>
<name>A0A4R2RVB1_9BACL</name>
<dbReference type="Gene3D" id="1.10.575.10">
    <property type="entry name" value="P1 Nuclease"/>
    <property type="match status" value="1"/>
</dbReference>
<dbReference type="InterPro" id="IPR029002">
    <property type="entry name" value="PLPC/GPLD1"/>
</dbReference>
<dbReference type="GO" id="GO:0008270">
    <property type="term" value="F:zinc ion binding"/>
    <property type="evidence" value="ECO:0007669"/>
    <property type="project" value="InterPro"/>
</dbReference>
<dbReference type="RefSeq" id="WP_243649474.1">
    <property type="nucleotide sequence ID" value="NZ_SLXV01000017.1"/>
</dbReference>
<keyword evidence="4 8" id="KW-0732">Signal</keyword>
<evidence type="ECO:0000256" key="4">
    <source>
        <dbReference type="ARBA" id="ARBA00022729"/>
    </source>
</evidence>
<dbReference type="AlphaFoldDB" id="A0A4R2RVB1"/>
<feature type="domain" description="Zn-dependent PLC" evidence="9">
    <location>
        <begin position="35"/>
        <end position="281"/>
    </location>
</feature>